<dbReference type="EMBL" id="JARJCM010000182">
    <property type="protein sequence ID" value="KAJ7023823.1"/>
    <property type="molecule type" value="Genomic_DNA"/>
</dbReference>
<name>A0AAD6SBC8_9AGAR</name>
<proteinExistence type="predicted"/>
<dbReference type="AlphaFoldDB" id="A0AAD6SBC8"/>
<comment type="caution">
    <text evidence="1">The sequence shown here is derived from an EMBL/GenBank/DDBJ whole genome shotgun (WGS) entry which is preliminary data.</text>
</comment>
<keyword evidence="2" id="KW-1185">Reference proteome</keyword>
<protein>
    <submittedName>
        <fullName evidence="1">Uncharacterized protein</fullName>
    </submittedName>
</protein>
<organism evidence="1 2">
    <name type="scientific">Mycena alexandri</name>
    <dbReference type="NCBI Taxonomy" id="1745969"/>
    <lineage>
        <taxon>Eukaryota</taxon>
        <taxon>Fungi</taxon>
        <taxon>Dikarya</taxon>
        <taxon>Basidiomycota</taxon>
        <taxon>Agaricomycotina</taxon>
        <taxon>Agaricomycetes</taxon>
        <taxon>Agaricomycetidae</taxon>
        <taxon>Agaricales</taxon>
        <taxon>Marasmiineae</taxon>
        <taxon>Mycenaceae</taxon>
        <taxon>Mycena</taxon>
    </lineage>
</organism>
<evidence type="ECO:0000313" key="2">
    <source>
        <dbReference type="Proteomes" id="UP001218188"/>
    </source>
</evidence>
<gene>
    <name evidence="1" type="ORF">C8F04DRAFT_1401496</name>
</gene>
<evidence type="ECO:0000313" key="1">
    <source>
        <dbReference type="EMBL" id="KAJ7023823.1"/>
    </source>
</evidence>
<reference evidence="1" key="1">
    <citation type="submission" date="2023-03" db="EMBL/GenBank/DDBJ databases">
        <title>Massive genome expansion in bonnet fungi (Mycena s.s.) driven by repeated elements and novel gene families across ecological guilds.</title>
        <authorList>
            <consortium name="Lawrence Berkeley National Laboratory"/>
            <person name="Harder C.B."/>
            <person name="Miyauchi S."/>
            <person name="Viragh M."/>
            <person name="Kuo A."/>
            <person name="Thoen E."/>
            <person name="Andreopoulos B."/>
            <person name="Lu D."/>
            <person name="Skrede I."/>
            <person name="Drula E."/>
            <person name="Henrissat B."/>
            <person name="Morin E."/>
            <person name="Kohler A."/>
            <person name="Barry K."/>
            <person name="LaButti K."/>
            <person name="Morin E."/>
            <person name="Salamov A."/>
            <person name="Lipzen A."/>
            <person name="Mereny Z."/>
            <person name="Hegedus B."/>
            <person name="Baldrian P."/>
            <person name="Stursova M."/>
            <person name="Weitz H."/>
            <person name="Taylor A."/>
            <person name="Grigoriev I.V."/>
            <person name="Nagy L.G."/>
            <person name="Martin F."/>
            <person name="Kauserud H."/>
        </authorList>
    </citation>
    <scope>NUCLEOTIDE SEQUENCE</scope>
    <source>
        <strain evidence="1">CBHHK200</strain>
    </source>
</reference>
<sequence>MSRPDELARALLSTRLSQCTVLRGLGADELVHAAADAALDKTLRGRATRCDGSGMWTSEETTHIAIRVPCVRAQPPDGHHFVNALEALRSRAGEYGLVVRRLHQLGANTTFGFFGSAWVFGSGGFAMTTSLPIVRVREDVLRGLFDSAYALAVRRAPLTGGCADPTFTPSPSSAYGWRALDVLSGEVNHSPQSMCRSSSSPPSHLRLNHVCHRVEELRWWSPPPSLLSACARRSEPSAQFRHPKFNNCLIFLARARALLHLHLHRVRSTRLSAIPLRLASDVRSVARCGGGLRCLCTERLDVVSVSACVLDSRGIALVDPFPVSIAPSVLNALDTTYRDALASAPSSDGDDGEGVGVSLRRKWTTTRGAQSGGHGAGTRQYEYKRAQAQLPLSQVSQQCASSPATAPSHSQIAPQRLIWTAPTPVASCPRPAVGQYLRICARVAPIHTFTAVLFPSLIVPLLPATRRRIFQVHPLAYFHFHFLALPTPLGIAIGSAHAPGSRTPPVLSGGTSKWGYLRAIVLLQPNHLHRFQRLEIVSSCATTSATCAGDARSRSRTAGHGAAAQLSYARLLGVF</sequence>
<accession>A0AAD6SBC8</accession>
<dbReference type="Proteomes" id="UP001218188">
    <property type="component" value="Unassembled WGS sequence"/>
</dbReference>